<evidence type="ECO:0000259" key="4">
    <source>
        <dbReference type="Pfam" id="PF25137"/>
    </source>
</evidence>
<dbReference type="GO" id="GO:0004022">
    <property type="term" value="F:alcohol dehydrogenase (NAD+) activity"/>
    <property type="evidence" value="ECO:0007669"/>
    <property type="project" value="TreeGrafter"/>
</dbReference>
<dbReference type="InterPro" id="IPR056798">
    <property type="entry name" value="ADH_Fe_C"/>
</dbReference>
<dbReference type="Pfam" id="PF00465">
    <property type="entry name" value="Fe-ADH"/>
    <property type="match status" value="1"/>
</dbReference>
<dbReference type="GO" id="GO:0046872">
    <property type="term" value="F:metal ion binding"/>
    <property type="evidence" value="ECO:0007669"/>
    <property type="project" value="InterPro"/>
</dbReference>
<dbReference type="InterPro" id="IPR039697">
    <property type="entry name" value="Alcohol_dehydrogenase_Fe"/>
</dbReference>
<evidence type="ECO:0000256" key="1">
    <source>
        <dbReference type="ARBA" id="ARBA00007358"/>
    </source>
</evidence>
<dbReference type="Pfam" id="PF25137">
    <property type="entry name" value="ADH_Fe_C"/>
    <property type="match status" value="1"/>
</dbReference>
<sequence>MEQGESTLHHCKFEVPEIIFGRGLLNQIGACARRLGGHKVFLVSDQGLFAAGWVDRALKSIMDAGLEVIYFDAITPNPKDVEVEEGALEYIRHGCDVIVGLGGGSSMDAAKGIAILVSNGGRIRDFEGSDRIIRPLPPLVLCPTTCGTGSDVSQFAIINDTERRCKLTIMSRCVAPDISLTDPDTLETLPDEYVCTTATDALSHAMEAFFSVASTTLTDVHAIKALRLVSTSLVKAVRERKPADLENLARASLHAGMAFSNSLLGIVHALAHPIGGLYDANHGSINAVLLPEVIKYDIPVVTEKLPELAWGLGHRTDGNISTASEVVQEALEAMLDAAGAPRSLKSLGVKRQDLPELARRALNDVCIVTSPRQADEKDLLSILEKAY</sequence>
<dbReference type="Gene3D" id="3.40.50.1970">
    <property type="match status" value="1"/>
</dbReference>
<dbReference type="PANTHER" id="PTHR11496">
    <property type="entry name" value="ALCOHOL DEHYDROGENASE"/>
    <property type="match status" value="1"/>
</dbReference>
<name>A0A831U6E0_GEOME</name>
<feature type="domain" description="Fe-containing alcohol dehydrogenase-like C-terminal" evidence="4">
    <location>
        <begin position="196"/>
        <end position="387"/>
    </location>
</feature>
<comment type="caution">
    <text evidence="5">The sequence shown here is derived from an EMBL/GenBank/DDBJ whole genome shotgun (WGS) entry which is preliminary data.</text>
</comment>
<dbReference type="PANTHER" id="PTHR11496:SF102">
    <property type="entry name" value="ALCOHOL DEHYDROGENASE 4"/>
    <property type="match status" value="1"/>
</dbReference>
<proteinExistence type="inferred from homology"/>
<dbReference type="EMBL" id="DSOV01000056">
    <property type="protein sequence ID" value="HEN43233.1"/>
    <property type="molecule type" value="Genomic_DNA"/>
</dbReference>
<dbReference type="AlphaFoldDB" id="A0A831U6E0"/>
<evidence type="ECO:0000256" key="2">
    <source>
        <dbReference type="ARBA" id="ARBA00023002"/>
    </source>
</evidence>
<organism evidence="5">
    <name type="scientific">Geobacter metallireducens</name>
    <dbReference type="NCBI Taxonomy" id="28232"/>
    <lineage>
        <taxon>Bacteria</taxon>
        <taxon>Pseudomonadati</taxon>
        <taxon>Thermodesulfobacteriota</taxon>
        <taxon>Desulfuromonadia</taxon>
        <taxon>Geobacterales</taxon>
        <taxon>Geobacteraceae</taxon>
        <taxon>Geobacter</taxon>
    </lineage>
</organism>
<feature type="domain" description="Alcohol dehydrogenase iron-type/glycerol dehydrogenase GldA" evidence="3">
    <location>
        <begin position="17"/>
        <end position="183"/>
    </location>
</feature>
<comment type="similarity">
    <text evidence="1">Belongs to the iron-containing alcohol dehydrogenase family.</text>
</comment>
<keyword evidence="2" id="KW-0560">Oxidoreductase</keyword>
<dbReference type="Gene3D" id="1.20.1090.10">
    <property type="entry name" value="Dehydroquinate synthase-like - alpha domain"/>
    <property type="match status" value="1"/>
</dbReference>
<dbReference type="InterPro" id="IPR001670">
    <property type="entry name" value="ADH_Fe/GldA"/>
</dbReference>
<evidence type="ECO:0000313" key="5">
    <source>
        <dbReference type="EMBL" id="HEN43233.1"/>
    </source>
</evidence>
<reference evidence="5" key="1">
    <citation type="journal article" date="2020" name="mSystems">
        <title>Genome- and Community-Level Interaction Insights into Carbon Utilization and Element Cycling Functions of Hydrothermarchaeota in Hydrothermal Sediment.</title>
        <authorList>
            <person name="Zhou Z."/>
            <person name="Liu Y."/>
            <person name="Xu W."/>
            <person name="Pan J."/>
            <person name="Luo Z.H."/>
            <person name="Li M."/>
        </authorList>
    </citation>
    <scope>NUCLEOTIDE SEQUENCE [LARGE SCALE GENOMIC DNA]</scope>
    <source>
        <strain evidence="5">SpSt-349</strain>
    </source>
</reference>
<evidence type="ECO:0000259" key="3">
    <source>
        <dbReference type="Pfam" id="PF00465"/>
    </source>
</evidence>
<dbReference type="FunFam" id="1.20.1090.10:FF:000001">
    <property type="entry name" value="Aldehyde-alcohol dehydrogenase"/>
    <property type="match status" value="1"/>
</dbReference>
<dbReference type="SUPFAM" id="SSF56796">
    <property type="entry name" value="Dehydroquinate synthase-like"/>
    <property type="match status" value="1"/>
</dbReference>
<accession>A0A831U6E0</accession>
<gene>
    <name evidence="5" type="ORF">ENQ87_12835</name>
</gene>
<dbReference type="FunFam" id="3.40.50.1970:FF:000003">
    <property type="entry name" value="Alcohol dehydrogenase, iron-containing"/>
    <property type="match status" value="1"/>
</dbReference>
<protein>
    <submittedName>
        <fullName evidence="5">Iron-containing alcohol dehydrogenase</fullName>
    </submittedName>
</protein>